<dbReference type="PATRIC" id="fig|1107882.3.peg.6850"/>
<gene>
    <name evidence="7" type="ORF">MAXJ12_35549</name>
</gene>
<accession>H0I3P5</accession>
<dbReference type="Pfam" id="PF09864">
    <property type="entry name" value="MliC"/>
    <property type="match status" value="1"/>
</dbReference>
<evidence type="ECO:0000256" key="4">
    <source>
        <dbReference type="ARBA" id="ARBA00023288"/>
    </source>
</evidence>
<dbReference type="EMBL" id="AHAM01000333">
    <property type="protein sequence ID" value="EHK52394.1"/>
    <property type="molecule type" value="Genomic_DNA"/>
</dbReference>
<evidence type="ECO:0000259" key="6">
    <source>
        <dbReference type="Pfam" id="PF09864"/>
    </source>
</evidence>
<organism evidence="7 8">
    <name type="scientific">Mesorhizobium alhagi CCNWXJ12-2</name>
    <dbReference type="NCBI Taxonomy" id="1107882"/>
    <lineage>
        <taxon>Bacteria</taxon>
        <taxon>Pseudomonadati</taxon>
        <taxon>Pseudomonadota</taxon>
        <taxon>Alphaproteobacteria</taxon>
        <taxon>Hyphomicrobiales</taxon>
        <taxon>Phyllobacteriaceae</taxon>
        <taxon>Allomesorhizobium</taxon>
    </lineage>
</organism>
<keyword evidence="2" id="KW-0472">Membrane</keyword>
<proteinExistence type="predicted"/>
<keyword evidence="4" id="KW-0449">Lipoprotein</keyword>
<evidence type="ECO:0000313" key="8">
    <source>
        <dbReference type="Proteomes" id="UP000003250"/>
    </source>
</evidence>
<keyword evidence="8" id="KW-1185">Reference proteome</keyword>
<dbReference type="InterPro" id="IPR036328">
    <property type="entry name" value="MliC_sf"/>
</dbReference>
<evidence type="ECO:0000256" key="2">
    <source>
        <dbReference type="ARBA" id="ARBA00023136"/>
    </source>
</evidence>
<sequence length="134" mass="14660">MKMLRTIALHSLWLLLSLTTLAALADQPDTPGMPAENVITATYRCESGQTIVARYDNNNPDAPTALLEYKGRTFDMYNVRAASGARYATEQGLSPDKGLQWWTKGDDATLSEMLMDHTAPEPVEIEACTARPAG</sequence>
<feature type="chain" id="PRO_5003534945" description="C-type lysozyme inhibitor domain-containing protein" evidence="5">
    <location>
        <begin position="26"/>
        <end position="134"/>
    </location>
</feature>
<evidence type="ECO:0000256" key="1">
    <source>
        <dbReference type="ARBA" id="ARBA00022729"/>
    </source>
</evidence>
<reference evidence="7 8" key="1">
    <citation type="journal article" date="2012" name="J. Bacteriol.">
        <title>Draft Genome Sequence of Mesorhizobium alhagi CCNWXJ12-2T, a Novel Salt-Resistant Species Isolated from the Desert of Northwestern China.</title>
        <authorList>
            <person name="Zhou M."/>
            <person name="Chen W."/>
            <person name="Chen H."/>
            <person name="Wei G."/>
        </authorList>
    </citation>
    <scope>NUCLEOTIDE SEQUENCE [LARGE SCALE GENOMIC DNA]</scope>
    <source>
        <strain evidence="7 8">CCNWXJ12-2</strain>
    </source>
</reference>
<evidence type="ECO:0000256" key="3">
    <source>
        <dbReference type="ARBA" id="ARBA00023139"/>
    </source>
</evidence>
<keyword evidence="1 5" id="KW-0732">Signal</keyword>
<name>H0I3P5_9HYPH</name>
<dbReference type="Proteomes" id="UP000003250">
    <property type="component" value="Unassembled WGS sequence"/>
</dbReference>
<evidence type="ECO:0000313" key="7">
    <source>
        <dbReference type="EMBL" id="EHK52394.1"/>
    </source>
</evidence>
<dbReference type="SUPFAM" id="SSF141488">
    <property type="entry name" value="YdhA-like"/>
    <property type="match status" value="1"/>
</dbReference>
<dbReference type="AlphaFoldDB" id="H0I3P5"/>
<keyword evidence="3" id="KW-0564">Palmitate</keyword>
<protein>
    <recommendedName>
        <fullName evidence="6">C-type lysozyme inhibitor domain-containing protein</fullName>
    </recommendedName>
</protein>
<feature type="domain" description="C-type lysozyme inhibitor" evidence="6">
    <location>
        <begin position="43"/>
        <end position="112"/>
    </location>
</feature>
<dbReference type="Gene3D" id="2.40.128.200">
    <property type="match status" value="1"/>
</dbReference>
<evidence type="ECO:0000256" key="5">
    <source>
        <dbReference type="SAM" id="SignalP"/>
    </source>
</evidence>
<feature type="signal peptide" evidence="5">
    <location>
        <begin position="1"/>
        <end position="25"/>
    </location>
</feature>
<dbReference type="InterPro" id="IPR018660">
    <property type="entry name" value="MliC"/>
</dbReference>